<accession>A0AAN7T586</accession>
<keyword evidence="3" id="KW-0808">Transferase</keyword>
<dbReference type="InterPro" id="IPR000719">
    <property type="entry name" value="Prot_kinase_dom"/>
</dbReference>
<evidence type="ECO:0000256" key="3">
    <source>
        <dbReference type="ARBA" id="ARBA00022679"/>
    </source>
</evidence>
<comment type="catalytic activity">
    <reaction evidence="8">
        <text>L-seryl-[protein] + ATP = O-phospho-L-seryl-[protein] + ADP + H(+)</text>
        <dbReference type="Rhea" id="RHEA:17989"/>
        <dbReference type="Rhea" id="RHEA-COMP:9863"/>
        <dbReference type="Rhea" id="RHEA-COMP:11604"/>
        <dbReference type="ChEBI" id="CHEBI:15378"/>
        <dbReference type="ChEBI" id="CHEBI:29999"/>
        <dbReference type="ChEBI" id="CHEBI:30616"/>
        <dbReference type="ChEBI" id="CHEBI:83421"/>
        <dbReference type="ChEBI" id="CHEBI:456216"/>
        <dbReference type="EC" id="2.7.11.1"/>
    </reaction>
</comment>
<organism evidence="11 12">
    <name type="scientific">Lithohypha guttulata</name>
    <dbReference type="NCBI Taxonomy" id="1690604"/>
    <lineage>
        <taxon>Eukaryota</taxon>
        <taxon>Fungi</taxon>
        <taxon>Dikarya</taxon>
        <taxon>Ascomycota</taxon>
        <taxon>Pezizomycotina</taxon>
        <taxon>Eurotiomycetes</taxon>
        <taxon>Chaetothyriomycetidae</taxon>
        <taxon>Chaetothyriales</taxon>
        <taxon>Trichomeriaceae</taxon>
        <taxon>Lithohypha</taxon>
    </lineage>
</organism>
<dbReference type="PANTHER" id="PTHR43671">
    <property type="entry name" value="SERINE/THREONINE-PROTEIN KINASE NEK"/>
    <property type="match status" value="1"/>
</dbReference>
<evidence type="ECO:0000313" key="12">
    <source>
        <dbReference type="Proteomes" id="UP001309876"/>
    </source>
</evidence>
<feature type="domain" description="Protein kinase" evidence="10">
    <location>
        <begin position="69"/>
        <end position="472"/>
    </location>
</feature>
<dbReference type="PROSITE" id="PS50011">
    <property type="entry name" value="PROTEIN_KINASE_DOM"/>
    <property type="match status" value="1"/>
</dbReference>
<feature type="compositionally biased region" description="Basic and acidic residues" evidence="9">
    <location>
        <begin position="933"/>
        <end position="942"/>
    </location>
</feature>
<reference evidence="11 12" key="1">
    <citation type="submission" date="2023-08" db="EMBL/GenBank/DDBJ databases">
        <title>Black Yeasts Isolated from many extreme environments.</title>
        <authorList>
            <person name="Coleine C."/>
            <person name="Stajich J.E."/>
            <person name="Selbmann L."/>
        </authorList>
    </citation>
    <scope>NUCLEOTIDE SEQUENCE [LARGE SCALE GENOMIC DNA]</scope>
    <source>
        <strain evidence="11 12">CCFEE 5910</strain>
    </source>
</reference>
<dbReference type="PANTHER" id="PTHR43671:SF98">
    <property type="entry name" value="SERINE_THREONINE-PROTEIN KINASE NEK11"/>
    <property type="match status" value="1"/>
</dbReference>
<feature type="compositionally biased region" description="Polar residues" evidence="9">
    <location>
        <begin position="794"/>
        <end position="816"/>
    </location>
</feature>
<feature type="region of interest" description="Disordered" evidence="9">
    <location>
        <begin position="777"/>
        <end position="956"/>
    </location>
</feature>
<comment type="caution">
    <text evidence="11">The sequence shown here is derived from an EMBL/GenBank/DDBJ whole genome shotgun (WGS) entry which is preliminary data.</text>
</comment>
<evidence type="ECO:0000256" key="8">
    <source>
        <dbReference type="ARBA" id="ARBA00048679"/>
    </source>
</evidence>
<keyword evidence="5" id="KW-0418">Kinase</keyword>
<keyword evidence="2" id="KW-0723">Serine/threonine-protein kinase</keyword>
<dbReference type="EMBL" id="JAVRRJ010000001">
    <property type="protein sequence ID" value="KAK5090744.1"/>
    <property type="molecule type" value="Genomic_DNA"/>
</dbReference>
<evidence type="ECO:0000256" key="6">
    <source>
        <dbReference type="ARBA" id="ARBA00022840"/>
    </source>
</evidence>
<evidence type="ECO:0000313" key="11">
    <source>
        <dbReference type="EMBL" id="KAK5090744.1"/>
    </source>
</evidence>
<dbReference type="SMART" id="SM00220">
    <property type="entry name" value="S_TKc"/>
    <property type="match status" value="1"/>
</dbReference>
<feature type="compositionally biased region" description="Basic residues" evidence="9">
    <location>
        <begin position="946"/>
        <end position="956"/>
    </location>
</feature>
<evidence type="ECO:0000256" key="7">
    <source>
        <dbReference type="ARBA" id="ARBA00047899"/>
    </source>
</evidence>
<evidence type="ECO:0000256" key="2">
    <source>
        <dbReference type="ARBA" id="ARBA00022527"/>
    </source>
</evidence>
<dbReference type="GO" id="GO:0004674">
    <property type="term" value="F:protein serine/threonine kinase activity"/>
    <property type="evidence" value="ECO:0007669"/>
    <property type="project" value="UniProtKB-KW"/>
</dbReference>
<evidence type="ECO:0000256" key="4">
    <source>
        <dbReference type="ARBA" id="ARBA00022741"/>
    </source>
</evidence>
<gene>
    <name evidence="11" type="ORF">LTR05_000920</name>
</gene>
<dbReference type="Proteomes" id="UP001309876">
    <property type="component" value="Unassembled WGS sequence"/>
</dbReference>
<sequence length="956" mass="108514">MAASIGIKRPRDDDFEVPNLKVRRRATGAPQTVRDIPGHLWDALLNLNLVHFLRGVAWEGFDGHKGEDWEVWRYLGAGGFGSAAMWVRHGENGKLLDEVVIKSQRLDRGDASNKWILNGRHDAALSSEAVLQSFLNRFESENIVHLRGFKGYGSQVVDNVDNTTPTREWRLYLEYAPHGDLSTLRKRYKAFKMYFPEAFLWHVFHSLAKAAEQMGPYSGIPDELRNVTDDLDAHQYLDYLLHLDIKLDNIFLGYQEPYANSRTTGGVQGTEHRDQVPERREQGPEHHQKDNPLPLPYPAVKLGDFGCAELTSRSDFENPRVLSGGTRDWRPPEQHTRSHLYQSYDGHYGKAWGADDAPNGVAQPKLTEKMTIWSIGKVLFDLSCLGDAKHFDALKAKTAEEYKNNGDSTIRDWHRDPFAYDHLMLVSSDPLKLRSPYTQELTNLIRSCMHVIPAQRPSVRALVYRTSQHLRAALSKSGPVENEGSVAHQYLYFRGNEINHRPDSKRNCYHILDAWEYADIVQDPAKNDPNRGRLNASYDQQLLNPLQIQNLSNSNNRKFRVIDEQKRVKERGRQVDMVREQAHATRRDGRVHFIAHDPPRIDHYSPPGSDDDDDGNDDKRDGRGRRSHRGRPAKINPNHHRDNLSGSPLAPLIQRPLRPLSPHAMYIATHLPQNHRLDGHFEEVRENAEPGRVATGAAQHTGRTRENLSSPTFKFSLSTRSNATSPQHADGSDRNFDDELQNAWTMTEAQEPQRVARLYQQYYDLMRRWSKRTGLFPARSFPAPGGRPRLAQPQHDSAQDTQSQRESSLNTQSSFNVPPLSEPRFEHGPNDTSYPLVESSSSAPLRPRGQQQLYRGADVVMPESPLANRVPRPRRAVQQAPLPPLPPLPPPPPPPPPEAPVAPAPPPQVQVAVPPAPQPSQRPAARPRRRRRNEVERLRDEAGSFLRRRPGRLATP</sequence>
<feature type="region of interest" description="Disordered" evidence="9">
    <location>
        <begin position="696"/>
        <end position="736"/>
    </location>
</feature>
<feature type="compositionally biased region" description="Polar residues" evidence="9">
    <location>
        <begin position="830"/>
        <end position="853"/>
    </location>
</feature>
<evidence type="ECO:0000256" key="1">
    <source>
        <dbReference type="ARBA" id="ARBA00012513"/>
    </source>
</evidence>
<dbReference type="GO" id="GO:0005524">
    <property type="term" value="F:ATP binding"/>
    <property type="evidence" value="ECO:0007669"/>
    <property type="project" value="UniProtKB-KW"/>
</dbReference>
<dbReference type="InterPro" id="IPR011009">
    <property type="entry name" value="Kinase-like_dom_sf"/>
</dbReference>
<name>A0AAN7T586_9EURO</name>
<feature type="compositionally biased region" description="Polar residues" evidence="9">
    <location>
        <begin position="707"/>
        <end position="727"/>
    </location>
</feature>
<dbReference type="EC" id="2.7.11.1" evidence="1"/>
<dbReference type="Gene3D" id="1.10.510.10">
    <property type="entry name" value="Transferase(Phosphotransferase) domain 1"/>
    <property type="match status" value="1"/>
</dbReference>
<feature type="compositionally biased region" description="Basic residues" evidence="9">
    <location>
        <begin position="622"/>
        <end position="632"/>
    </location>
</feature>
<feature type="compositionally biased region" description="Pro residues" evidence="9">
    <location>
        <begin position="881"/>
        <end position="920"/>
    </location>
</feature>
<protein>
    <recommendedName>
        <fullName evidence="1">non-specific serine/threonine protein kinase</fullName>
        <ecNumber evidence="1">2.7.11.1</ecNumber>
    </recommendedName>
</protein>
<dbReference type="SUPFAM" id="SSF56112">
    <property type="entry name" value="Protein kinase-like (PK-like)"/>
    <property type="match status" value="1"/>
</dbReference>
<feature type="compositionally biased region" description="Basic and acidic residues" evidence="9">
    <location>
        <begin position="270"/>
        <end position="290"/>
    </location>
</feature>
<dbReference type="InterPro" id="IPR050660">
    <property type="entry name" value="NEK_Ser/Thr_kinase"/>
</dbReference>
<evidence type="ECO:0000256" key="9">
    <source>
        <dbReference type="SAM" id="MobiDB-lite"/>
    </source>
</evidence>
<keyword evidence="12" id="KW-1185">Reference proteome</keyword>
<dbReference type="InterPro" id="IPR008271">
    <property type="entry name" value="Ser/Thr_kinase_AS"/>
</dbReference>
<proteinExistence type="predicted"/>
<comment type="catalytic activity">
    <reaction evidence="7">
        <text>L-threonyl-[protein] + ATP = O-phospho-L-threonyl-[protein] + ADP + H(+)</text>
        <dbReference type="Rhea" id="RHEA:46608"/>
        <dbReference type="Rhea" id="RHEA-COMP:11060"/>
        <dbReference type="Rhea" id="RHEA-COMP:11605"/>
        <dbReference type="ChEBI" id="CHEBI:15378"/>
        <dbReference type="ChEBI" id="CHEBI:30013"/>
        <dbReference type="ChEBI" id="CHEBI:30616"/>
        <dbReference type="ChEBI" id="CHEBI:61977"/>
        <dbReference type="ChEBI" id="CHEBI:456216"/>
        <dbReference type="EC" id="2.7.11.1"/>
    </reaction>
</comment>
<evidence type="ECO:0000259" key="10">
    <source>
        <dbReference type="PROSITE" id="PS50011"/>
    </source>
</evidence>
<keyword evidence="4" id="KW-0547">Nucleotide-binding</keyword>
<feature type="region of interest" description="Disordered" evidence="9">
    <location>
        <begin position="569"/>
        <end position="654"/>
    </location>
</feature>
<dbReference type="AlphaFoldDB" id="A0AAN7T586"/>
<keyword evidence="6" id="KW-0067">ATP-binding</keyword>
<dbReference type="PROSITE" id="PS00108">
    <property type="entry name" value="PROTEIN_KINASE_ST"/>
    <property type="match status" value="1"/>
</dbReference>
<feature type="compositionally biased region" description="Basic and acidic residues" evidence="9">
    <location>
        <begin position="569"/>
        <end position="603"/>
    </location>
</feature>
<evidence type="ECO:0000256" key="5">
    <source>
        <dbReference type="ARBA" id="ARBA00022777"/>
    </source>
</evidence>
<feature type="region of interest" description="Disordered" evidence="9">
    <location>
        <begin position="261"/>
        <end position="296"/>
    </location>
</feature>